<gene>
    <name evidence="8" type="ORF">Syun_023505</name>
</gene>
<evidence type="ECO:0000313" key="8">
    <source>
        <dbReference type="EMBL" id="KAK9107494.1"/>
    </source>
</evidence>
<evidence type="ECO:0000256" key="4">
    <source>
        <dbReference type="ARBA" id="ARBA00023034"/>
    </source>
</evidence>
<dbReference type="InterPro" id="IPR004938">
    <property type="entry name" value="XG_FTase"/>
</dbReference>
<accession>A0AAP0F9S4</accession>
<dbReference type="AlphaFoldDB" id="A0AAP0F9S4"/>
<sequence length="564" mass="64539">MRRHALASKRTDQANEGDSRVFERKYGFNSVGLMGISVAVLMMVPVVITISIFYRHPQLDQSWGFAEARVLEGEPLKDNCHVEDDPPISTNEHKDKLYDGLLAAGLDDQSCMSRYQSSLYRKSSSYKPSSHLLSRLRKYEALHKRCGPYTDSYNRTMEKLKAKQEIGPTDCNYLVWISFSGLGNRILTLTSAFLYALLTNRVLLVDRGRDMDDLFCEPFPKTSWLLPLDFPVNQFDKFDQKSPESYGNLLKNNLISSSTGSPSPFLYLHLVHDYDDNDKLFFCEQDQAVLQKSPWLMMKSDNYFVPSLFLIPSFSEELANLFPSKETVFHHLGRYLFHPSNAVWGLITRYHEAYLANADEKIGLQIRVFDTRPGPFKYVLDQILSCALKEKLLPEVDKQQPVVTLPGSRKLKAVLTVSLNSGYFEMIRDMYWEYPTATGEVIRVSQPSHEGYQQSANQIHNRKAWAEMYLLSLTDVLVTSSWSTFGYVAQGLGGMKPWILYKPENETAPDPPCRRVMSMEPCFHAPPYYDCKNKIGTDTGSIVPYVVHCEDISWGIKLVDRDEF</sequence>
<comment type="caution">
    <text evidence="8">The sequence shown here is derived from an EMBL/GenBank/DDBJ whole genome shotgun (WGS) entry which is preliminary data.</text>
</comment>
<organism evidence="8 9">
    <name type="scientific">Stephania yunnanensis</name>
    <dbReference type="NCBI Taxonomy" id="152371"/>
    <lineage>
        <taxon>Eukaryota</taxon>
        <taxon>Viridiplantae</taxon>
        <taxon>Streptophyta</taxon>
        <taxon>Embryophyta</taxon>
        <taxon>Tracheophyta</taxon>
        <taxon>Spermatophyta</taxon>
        <taxon>Magnoliopsida</taxon>
        <taxon>Ranunculales</taxon>
        <taxon>Menispermaceae</taxon>
        <taxon>Menispermoideae</taxon>
        <taxon>Cissampelideae</taxon>
        <taxon>Stephania</taxon>
    </lineage>
</organism>
<evidence type="ECO:0000256" key="5">
    <source>
        <dbReference type="ARBA" id="ARBA00023180"/>
    </source>
</evidence>
<dbReference type="FunFam" id="3.40.50.11340:FF:000005">
    <property type="entry name" value="Galactoside 2-alpha-L-fucosyltransferase"/>
    <property type="match status" value="1"/>
</dbReference>
<dbReference type="EC" id="2.4.1.-" evidence="7"/>
<dbReference type="EMBL" id="JBBNAF010000010">
    <property type="protein sequence ID" value="KAK9107494.1"/>
    <property type="molecule type" value="Genomic_DNA"/>
</dbReference>
<evidence type="ECO:0000256" key="3">
    <source>
        <dbReference type="ARBA" id="ARBA00022679"/>
    </source>
</evidence>
<keyword evidence="7" id="KW-1133">Transmembrane helix</keyword>
<evidence type="ECO:0000256" key="6">
    <source>
        <dbReference type="ARBA" id="ARBA00023316"/>
    </source>
</evidence>
<keyword evidence="3 7" id="KW-0808">Transferase</keyword>
<protein>
    <recommendedName>
        <fullName evidence="7">Fucosyltransferase</fullName>
        <ecNumber evidence="7">2.4.1.-</ecNumber>
    </recommendedName>
</protein>
<comment type="similarity">
    <text evidence="1 7">Belongs to the glycosyltransferase 37 family.</text>
</comment>
<keyword evidence="5" id="KW-0325">Glycoprotein</keyword>
<dbReference type="GO" id="GO:0009969">
    <property type="term" value="P:xyloglucan biosynthetic process"/>
    <property type="evidence" value="ECO:0007669"/>
    <property type="project" value="TreeGrafter"/>
</dbReference>
<comment type="subcellular location">
    <subcellularLocation>
        <location evidence="7">Golgi apparatus</location>
        <location evidence="7">Golgi stack membrane</location>
        <topology evidence="7">Single-pass type II membrane protein</topology>
    </subcellularLocation>
</comment>
<feature type="transmembrane region" description="Helical" evidence="7">
    <location>
        <begin position="31"/>
        <end position="54"/>
    </location>
</feature>
<dbReference type="GO" id="GO:0071555">
    <property type="term" value="P:cell wall organization"/>
    <property type="evidence" value="ECO:0007669"/>
    <property type="project" value="UniProtKB-UniRule"/>
</dbReference>
<proteinExistence type="inferred from homology"/>
<reference evidence="8 9" key="1">
    <citation type="submission" date="2024-01" db="EMBL/GenBank/DDBJ databases">
        <title>Genome assemblies of Stephania.</title>
        <authorList>
            <person name="Yang L."/>
        </authorList>
    </citation>
    <scope>NUCLEOTIDE SEQUENCE [LARGE SCALE GENOMIC DNA]</scope>
    <source>
        <strain evidence="8">YNDBR</strain>
        <tissue evidence="8">Leaf</tissue>
    </source>
</reference>
<dbReference type="Pfam" id="PF03254">
    <property type="entry name" value="XG_FTase"/>
    <property type="match status" value="1"/>
</dbReference>
<name>A0AAP0F9S4_9MAGN</name>
<dbReference type="PANTHER" id="PTHR31889">
    <property type="entry name" value="FUCOSYLTRANSFERASE 2-RELATED"/>
    <property type="match status" value="1"/>
</dbReference>
<keyword evidence="7" id="KW-0812">Transmembrane</keyword>
<evidence type="ECO:0000313" key="9">
    <source>
        <dbReference type="Proteomes" id="UP001420932"/>
    </source>
</evidence>
<dbReference type="GO" id="GO:0008107">
    <property type="term" value="F:galactoside 2-alpha-L-fucosyltransferase activity"/>
    <property type="evidence" value="ECO:0007669"/>
    <property type="project" value="InterPro"/>
</dbReference>
<evidence type="ECO:0000256" key="7">
    <source>
        <dbReference type="RuleBase" id="RU367004"/>
    </source>
</evidence>
<keyword evidence="9" id="KW-1185">Reference proteome</keyword>
<keyword evidence="6 7" id="KW-0961">Cell wall biogenesis/degradation</keyword>
<comment type="function">
    <text evidence="7">May be involved in cell wall biosynthesis.</text>
</comment>
<dbReference type="Proteomes" id="UP001420932">
    <property type="component" value="Unassembled WGS sequence"/>
</dbReference>
<dbReference type="GO" id="GO:0032580">
    <property type="term" value="C:Golgi cisterna membrane"/>
    <property type="evidence" value="ECO:0007669"/>
    <property type="project" value="UniProtKB-SubCell"/>
</dbReference>
<dbReference type="PANTHER" id="PTHR31889:SF2">
    <property type="entry name" value="FUCOSYLTRANSFERASE 3"/>
    <property type="match status" value="1"/>
</dbReference>
<keyword evidence="7" id="KW-0472">Membrane</keyword>
<evidence type="ECO:0000256" key="2">
    <source>
        <dbReference type="ARBA" id="ARBA00022676"/>
    </source>
</evidence>
<keyword evidence="2 7" id="KW-0328">Glycosyltransferase</keyword>
<keyword evidence="4 7" id="KW-0333">Golgi apparatus</keyword>
<evidence type="ECO:0000256" key="1">
    <source>
        <dbReference type="ARBA" id="ARBA00010481"/>
    </source>
</evidence>
<dbReference type="Gene3D" id="3.40.50.11340">
    <property type="match status" value="1"/>
</dbReference>
<dbReference type="GO" id="GO:0042546">
    <property type="term" value="P:cell wall biogenesis"/>
    <property type="evidence" value="ECO:0007669"/>
    <property type="project" value="InterPro"/>
</dbReference>